<dbReference type="GO" id="GO:0003723">
    <property type="term" value="F:RNA binding"/>
    <property type="evidence" value="ECO:0007669"/>
    <property type="project" value="TreeGrafter"/>
</dbReference>
<dbReference type="Pfam" id="PF05208">
    <property type="entry name" value="ALG3"/>
    <property type="match status" value="1"/>
</dbReference>
<evidence type="ECO:0000313" key="3">
    <source>
        <dbReference type="EMBL" id="KAF3950535.1"/>
    </source>
</evidence>
<dbReference type="InterPro" id="IPR004523">
    <property type="entry name" value="Asp-tRNA_synthase_2"/>
</dbReference>
<dbReference type="GO" id="GO:0004815">
    <property type="term" value="F:aspartate-tRNA ligase activity"/>
    <property type="evidence" value="ECO:0007669"/>
    <property type="project" value="InterPro"/>
</dbReference>
<dbReference type="EMBL" id="JRKL02005408">
    <property type="protein sequence ID" value="KAF3950535.1"/>
    <property type="molecule type" value="Genomic_DNA"/>
</dbReference>
<reference evidence="3" key="1">
    <citation type="submission" date="2020-03" db="EMBL/GenBank/DDBJ databases">
        <title>Castanea mollissima Vanexum genome sequencing.</title>
        <authorList>
            <person name="Staton M."/>
        </authorList>
    </citation>
    <scope>NUCLEOTIDE SEQUENCE</scope>
    <source>
        <tissue evidence="3">Leaf</tissue>
    </source>
</reference>
<evidence type="ECO:0000256" key="1">
    <source>
        <dbReference type="ARBA" id="ARBA00022490"/>
    </source>
</evidence>
<accession>A0A8J4QBR6</accession>
<keyword evidence="1" id="KW-0963">Cytoplasm</keyword>
<dbReference type="GO" id="GO:0000030">
    <property type="term" value="F:mannosyltransferase activity"/>
    <property type="evidence" value="ECO:0007669"/>
    <property type="project" value="InterPro"/>
</dbReference>
<dbReference type="InterPro" id="IPR045864">
    <property type="entry name" value="aa-tRNA-synth_II/BPL/LPL"/>
</dbReference>
<dbReference type="Gene3D" id="3.30.930.10">
    <property type="entry name" value="Bira Bifunctional Protein, Domain 2"/>
    <property type="match status" value="1"/>
</dbReference>
<keyword evidence="2" id="KW-0812">Transmembrane</keyword>
<gene>
    <name evidence="3" type="ORF">CMV_023730</name>
</gene>
<dbReference type="OrthoDB" id="372395at2759"/>
<dbReference type="GO" id="GO:0005524">
    <property type="term" value="F:ATP binding"/>
    <property type="evidence" value="ECO:0007669"/>
    <property type="project" value="InterPro"/>
</dbReference>
<keyword evidence="2" id="KW-1133">Transmembrane helix</keyword>
<dbReference type="PANTHER" id="PTHR43450:SF1">
    <property type="entry name" value="ASPARTATE--TRNA LIGASE, CYTOPLASMIC"/>
    <property type="match status" value="1"/>
</dbReference>
<dbReference type="GO" id="GO:0017101">
    <property type="term" value="C:aminoacyl-tRNA synthetase multienzyme complex"/>
    <property type="evidence" value="ECO:0007669"/>
    <property type="project" value="TreeGrafter"/>
</dbReference>
<proteinExistence type="predicted"/>
<sequence length="344" mass="38746">MVQEIPPNVDTDGTLHAIDLKGKTKVNWRDKHVGHIQVWNSRAQLLCHKARLKGDMSSAHPYFHWYGRVTWRFVDHTAAALLIMVATHKQMLTHYAVGNLEYKQITAILKAMNRLHLITAQFPLEDTDGANPEAPEDTRRSAQAQLLPTIAMVSVLHPIRTSFASSRGQPAGKGEIDETDDGYSRFRQMGSWDNGDQQSPFSLLWTAYLLQCLIPLNNDFAKELEAMGRQYPFQPLKYLRQTLRLTFEEGIQMLKDGGVEVDPLGDLNTEAERKLGQLVLEKYDTETLVPFLYSRAVSIKMNVLLYAPSLLLLMLRDMDIIGVISALAGAALVQVSWSSTIIML</sequence>
<dbReference type="GO" id="GO:0006422">
    <property type="term" value="P:aspartyl-tRNA aminoacylation"/>
    <property type="evidence" value="ECO:0007669"/>
    <property type="project" value="InterPro"/>
</dbReference>
<protein>
    <submittedName>
        <fullName evidence="3">Uncharacterized protein</fullName>
    </submittedName>
</protein>
<evidence type="ECO:0000313" key="4">
    <source>
        <dbReference type="Proteomes" id="UP000737018"/>
    </source>
</evidence>
<evidence type="ECO:0000256" key="2">
    <source>
        <dbReference type="SAM" id="Phobius"/>
    </source>
</evidence>
<feature type="transmembrane region" description="Helical" evidence="2">
    <location>
        <begin position="320"/>
        <end position="343"/>
    </location>
</feature>
<keyword evidence="4" id="KW-1185">Reference proteome</keyword>
<name>A0A8J4QBR6_9ROSI</name>
<dbReference type="PANTHER" id="PTHR43450">
    <property type="entry name" value="ASPARTYL-TRNA SYNTHETASE"/>
    <property type="match status" value="1"/>
</dbReference>
<keyword evidence="2" id="KW-0472">Membrane</keyword>
<dbReference type="InterPro" id="IPR007873">
    <property type="entry name" value="Glycosyltransferase_ALG3"/>
</dbReference>
<organism evidence="3 4">
    <name type="scientific">Castanea mollissima</name>
    <name type="common">Chinese chestnut</name>
    <dbReference type="NCBI Taxonomy" id="60419"/>
    <lineage>
        <taxon>Eukaryota</taxon>
        <taxon>Viridiplantae</taxon>
        <taxon>Streptophyta</taxon>
        <taxon>Embryophyta</taxon>
        <taxon>Tracheophyta</taxon>
        <taxon>Spermatophyta</taxon>
        <taxon>Magnoliopsida</taxon>
        <taxon>eudicotyledons</taxon>
        <taxon>Gunneridae</taxon>
        <taxon>Pentapetalae</taxon>
        <taxon>rosids</taxon>
        <taxon>fabids</taxon>
        <taxon>Fagales</taxon>
        <taxon>Fagaceae</taxon>
        <taxon>Castanea</taxon>
    </lineage>
</organism>
<dbReference type="Proteomes" id="UP000737018">
    <property type="component" value="Unassembled WGS sequence"/>
</dbReference>
<dbReference type="GO" id="GO:0005829">
    <property type="term" value="C:cytosol"/>
    <property type="evidence" value="ECO:0007669"/>
    <property type="project" value="TreeGrafter"/>
</dbReference>
<comment type="caution">
    <text evidence="3">The sequence shown here is derived from an EMBL/GenBank/DDBJ whole genome shotgun (WGS) entry which is preliminary data.</text>
</comment>
<dbReference type="AlphaFoldDB" id="A0A8J4QBR6"/>